<dbReference type="InterPro" id="IPR038989">
    <property type="entry name" value="UbiJ"/>
</dbReference>
<dbReference type="PATRIC" id="fig|1457173.3.peg.931"/>
<dbReference type="PANTHER" id="PTHR38693:SF1">
    <property type="entry name" value="UBIQUINONE BIOSYNTHESIS ACCESSORY FACTOR UBIJ"/>
    <property type="match status" value="1"/>
</dbReference>
<keyword evidence="3" id="KW-1185">Reference proteome</keyword>
<reference evidence="2 3" key="1">
    <citation type="submission" date="2014-01" db="EMBL/GenBank/DDBJ databases">
        <title>Interspecies Systems Biology Uncovers Metabolites Affecting C. elegans Gene Expression and Life History Traits.</title>
        <authorList>
            <person name="Watson E."/>
            <person name="Macneil L.T."/>
            <person name="Ritter A.D."/>
            <person name="Yilmaz L.S."/>
            <person name="Rosebrock A.P."/>
            <person name="Caudy A.A."/>
            <person name="Walhout A.J."/>
        </authorList>
    </citation>
    <scope>NUCLEOTIDE SEQUENCE [LARGE SCALE GENOMIC DNA]</scope>
    <source>
        <strain evidence="2 3">DA1877</strain>
    </source>
</reference>
<dbReference type="Proteomes" id="UP000020766">
    <property type="component" value="Unassembled WGS sequence"/>
</dbReference>
<gene>
    <name evidence="2" type="ORF">AX13_13015</name>
</gene>
<dbReference type="InterPro" id="IPR003033">
    <property type="entry name" value="SCP2_sterol-bd_dom"/>
</dbReference>
<comment type="caution">
    <text evidence="2">The sequence shown here is derived from an EMBL/GenBank/DDBJ whole genome shotgun (WGS) entry which is preliminary data.</text>
</comment>
<evidence type="ECO:0000313" key="2">
    <source>
        <dbReference type="EMBL" id="EXU81040.1"/>
    </source>
</evidence>
<feature type="domain" description="SCP2" evidence="1">
    <location>
        <begin position="39"/>
        <end position="128"/>
    </location>
</feature>
<name>A0A014P4E4_9BURK</name>
<protein>
    <recommendedName>
        <fullName evidence="1">SCP2 domain-containing protein</fullName>
    </recommendedName>
</protein>
<dbReference type="AlphaFoldDB" id="A0A014P4E4"/>
<organism evidence="2 3">
    <name type="scientific">Comamonas aquatica DA1877</name>
    <dbReference type="NCBI Taxonomy" id="1457173"/>
    <lineage>
        <taxon>Bacteria</taxon>
        <taxon>Pseudomonadati</taxon>
        <taxon>Pseudomonadota</taxon>
        <taxon>Betaproteobacteria</taxon>
        <taxon>Burkholderiales</taxon>
        <taxon>Comamonadaceae</taxon>
        <taxon>Comamonas</taxon>
    </lineage>
</organism>
<dbReference type="EMBL" id="JBOK01000004">
    <property type="protein sequence ID" value="EXU81040.1"/>
    <property type="molecule type" value="Genomic_DNA"/>
</dbReference>
<proteinExistence type="predicted"/>
<dbReference type="STRING" id="225991.MA05_16265"/>
<dbReference type="GO" id="GO:0006744">
    <property type="term" value="P:ubiquinone biosynthetic process"/>
    <property type="evidence" value="ECO:0007669"/>
    <property type="project" value="InterPro"/>
</dbReference>
<evidence type="ECO:0000313" key="3">
    <source>
        <dbReference type="Proteomes" id="UP000020766"/>
    </source>
</evidence>
<dbReference type="RefSeq" id="WP_043380027.1">
    <property type="nucleotide sequence ID" value="NZ_JBOK01000004.1"/>
</dbReference>
<dbReference type="Pfam" id="PF02036">
    <property type="entry name" value="SCP2"/>
    <property type="match status" value="1"/>
</dbReference>
<dbReference type="PANTHER" id="PTHR38693">
    <property type="entry name" value="UBIQUINONE BIOSYNTHESIS PROTEIN UBIJ"/>
    <property type="match status" value="1"/>
</dbReference>
<evidence type="ECO:0000259" key="1">
    <source>
        <dbReference type="Pfam" id="PF02036"/>
    </source>
</evidence>
<accession>A0A014P4E4</accession>
<sequence>MATQSPFSLLNGLVERAVQAVQPPSWLVHETQQRIVLFLNHVLMQEREAMERLVRQKGRVARVQWRNFNMALVVTPAGLLNLAAEGAQPDLQLEITDSNPLALAQMALRGDKPALRIQGDVQLAADINWLVDNVQWDVEEDMSRIIGDVPAHTLANLGRSIAGAVRQFVGGRMGQGAGASGADRLSQ</sequence>